<dbReference type="Proteomes" id="UP001143910">
    <property type="component" value="Unassembled WGS sequence"/>
</dbReference>
<protein>
    <submittedName>
        <fullName evidence="1">Uncharacterized protein</fullName>
    </submittedName>
</protein>
<evidence type="ECO:0000313" key="1">
    <source>
        <dbReference type="EMBL" id="KAJ2975612.1"/>
    </source>
</evidence>
<gene>
    <name evidence="1" type="ORF">NQ176_g5424</name>
</gene>
<name>A0ACC1N8M9_9HYPO</name>
<comment type="caution">
    <text evidence="1">The sequence shown here is derived from an EMBL/GenBank/DDBJ whole genome shotgun (WGS) entry which is preliminary data.</text>
</comment>
<proteinExistence type="predicted"/>
<organism evidence="1 2">
    <name type="scientific">Zarea fungicola</name>
    <dbReference type="NCBI Taxonomy" id="93591"/>
    <lineage>
        <taxon>Eukaryota</taxon>
        <taxon>Fungi</taxon>
        <taxon>Dikarya</taxon>
        <taxon>Ascomycota</taxon>
        <taxon>Pezizomycotina</taxon>
        <taxon>Sordariomycetes</taxon>
        <taxon>Hypocreomycetidae</taxon>
        <taxon>Hypocreales</taxon>
        <taxon>Cordycipitaceae</taxon>
        <taxon>Zarea</taxon>
    </lineage>
</organism>
<reference evidence="1" key="1">
    <citation type="submission" date="2022-08" db="EMBL/GenBank/DDBJ databases">
        <title>Genome Sequence of Lecanicillium fungicola.</title>
        <authorList>
            <person name="Buettner E."/>
        </authorList>
    </citation>
    <scope>NUCLEOTIDE SEQUENCE</scope>
    <source>
        <strain evidence="1">Babe33</strain>
    </source>
</reference>
<sequence length="314" mass="34594">MIQLATQFKVVAHTLAATAAARLSVVTKAREASSDAIRYCTLALRGIDEEAQSFSKSNSDAILCSYMGCAFLVHDYDSLMAIMDGIESTVKQMQPWMNQSLFSRMLTQHCQHKMDASLCPSQLQDDLSMPARLSYNGFIRNLLAEGIESLNSVASCFRQDLNLAAVLRQLHDALIRAHEGVEKVLPARTQFKLIAPFMSWFTRNSASSYTAVSNREPATLLFLLYMYSAFVALAAALPAINLAPFTALRLRAILQIVPALSDCATFFCEACGGWHATSQLTKFPLHAASFYRVAGSIASEQQEKDKRVTGKKES</sequence>
<dbReference type="EMBL" id="JANJQO010000686">
    <property type="protein sequence ID" value="KAJ2975612.1"/>
    <property type="molecule type" value="Genomic_DNA"/>
</dbReference>
<keyword evidence="2" id="KW-1185">Reference proteome</keyword>
<accession>A0ACC1N8M9</accession>
<evidence type="ECO:0000313" key="2">
    <source>
        <dbReference type="Proteomes" id="UP001143910"/>
    </source>
</evidence>